<sequence>MFYCSPPPPPDNDNDNELSAPLAQPATSTWCQSLVLSIREEAKRLLLACLVWARSRRIAAGPEGHEMEPCVGLPEERSFFPLPTSIGACQRCVCRLRTVCDAQRQKLLLSGDVEQNPGPLAVLQMNVSALSQVKLATLMAYGADIIAVQETWRSPEQLATYNT</sequence>
<evidence type="ECO:0000313" key="2">
    <source>
        <dbReference type="EMBL" id="RNF22020.1"/>
    </source>
</evidence>
<dbReference type="OrthoDB" id="251700at2759"/>
<dbReference type="GeneID" id="40316914"/>
<keyword evidence="3" id="KW-1185">Reference proteome</keyword>
<feature type="region of interest" description="Disordered" evidence="1">
    <location>
        <begin position="1"/>
        <end position="20"/>
    </location>
</feature>
<gene>
    <name evidence="2" type="ORF">Tco025E_03303</name>
</gene>
<dbReference type="RefSeq" id="XP_029229712.1">
    <property type="nucleotide sequence ID" value="XM_029370223.1"/>
</dbReference>
<feature type="non-terminal residue" evidence="2">
    <location>
        <position position="163"/>
    </location>
</feature>
<accession>A0A422PWC7</accession>
<protein>
    <submittedName>
        <fullName evidence="2">Trans-sialidase</fullName>
    </submittedName>
</protein>
<dbReference type="EMBL" id="MKKU01000144">
    <property type="protein sequence ID" value="RNF22020.1"/>
    <property type="molecule type" value="Genomic_DNA"/>
</dbReference>
<evidence type="ECO:0000313" key="3">
    <source>
        <dbReference type="Proteomes" id="UP000284403"/>
    </source>
</evidence>
<evidence type="ECO:0000256" key="1">
    <source>
        <dbReference type="SAM" id="MobiDB-lite"/>
    </source>
</evidence>
<reference evidence="2 3" key="1">
    <citation type="journal article" date="2018" name="BMC Genomics">
        <title>Genomic comparison of Trypanosoma conorhini and Trypanosoma rangeli to Trypanosoma cruzi strains of high and low virulence.</title>
        <authorList>
            <person name="Bradwell K.R."/>
            <person name="Koparde V.N."/>
            <person name="Matveyev A.V."/>
            <person name="Serrano M.G."/>
            <person name="Alves J.M."/>
            <person name="Parikh H."/>
            <person name="Huang B."/>
            <person name="Lee V."/>
            <person name="Espinosa-Alvarez O."/>
            <person name="Ortiz P.A."/>
            <person name="Costa-Martins A.G."/>
            <person name="Teixeira M.M."/>
            <person name="Buck G.A."/>
        </authorList>
    </citation>
    <scope>NUCLEOTIDE SEQUENCE [LARGE SCALE GENOMIC DNA]</scope>
    <source>
        <strain evidence="2 3">025E</strain>
    </source>
</reference>
<organism evidence="2 3">
    <name type="scientific">Trypanosoma conorhini</name>
    <dbReference type="NCBI Taxonomy" id="83891"/>
    <lineage>
        <taxon>Eukaryota</taxon>
        <taxon>Discoba</taxon>
        <taxon>Euglenozoa</taxon>
        <taxon>Kinetoplastea</taxon>
        <taxon>Metakinetoplastina</taxon>
        <taxon>Trypanosomatida</taxon>
        <taxon>Trypanosomatidae</taxon>
        <taxon>Trypanosoma</taxon>
    </lineage>
</organism>
<feature type="compositionally biased region" description="Pro residues" evidence="1">
    <location>
        <begin position="1"/>
        <end position="11"/>
    </location>
</feature>
<dbReference type="AlphaFoldDB" id="A0A422PWC7"/>
<name>A0A422PWC7_9TRYP</name>
<comment type="caution">
    <text evidence="2">The sequence shown here is derived from an EMBL/GenBank/DDBJ whole genome shotgun (WGS) entry which is preliminary data.</text>
</comment>
<dbReference type="Proteomes" id="UP000284403">
    <property type="component" value="Unassembled WGS sequence"/>
</dbReference>
<proteinExistence type="predicted"/>